<accession>A0A4V3FF07</accession>
<evidence type="ECO:0000313" key="1">
    <source>
        <dbReference type="EMBL" id="TDU68113.1"/>
    </source>
</evidence>
<dbReference type="AlphaFoldDB" id="A0A4V3FF07"/>
<dbReference type="RefSeq" id="WP_133796257.1">
    <property type="nucleotide sequence ID" value="NZ_SOCA01000006.1"/>
</dbReference>
<dbReference type="InterPro" id="IPR043519">
    <property type="entry name" value="NT_sf"/>
</dbReference>
<evidence type="ECO:0000313" key="2">
    <source>
        <dbReference type="Proteomes" id="UP000295662"/>
    </source>
</evidence>
<organism evidence="1 2">
    <name type="scientific">Prosthecobacter fusiformis</name>
    <dbReference type="NCBI Taxonomy" id="48464"/>
    <lineage>
        <taxon>Bacteria</taxon>
        <taxon>Pseudomonadati</taxon>
        <taxon>Verrucomicrobiota</taxon>
        <taxon>Verrucomicrobiia</taxon>
        <taxon>Verrucomicrobiales</taxon>
        <taxon>Verrucomicrobiaceae</taxon>
        <taxon>Prosthecobacter</taxon>
    </lineage>
</organism>
<comment type="caution">
    <text evidence="1">The sequence shown here is derived from an EMBL/GenBank/DDBJ whole genome shotgun (WGS) entry which is preliminary data.</text>
</comment>
<evidence type="ECO:0008006" key="3">
    <source>
        <dbReference type="Google" id="ProtNLM"/>
    </source>
</evidence>
<dbReference type="EMBL" id="SOCA01000006">
    <property type="protein sequence ID" value="TDU68113.1"/>
    <property type="molecule type" value="Genomic_DNA"/>
</dbReference>
<dbReference type="Gene3D" id="3.30.460.40">
    <property type="match status" value="1"/>
</dbReference>
<gene>
    <name evidence="1" type="ORF">EI77_03230</name>
</gene>
<dbReference type="SUPFAM" id="SSF81301">
    <property type="entry name" value="Nucleotidyltransferase"/>
    <property type="match status" value="1"/>
</dbReference>
<keyword evidence="2" id="KW-1185">Reference proteome</keyword>
<protein>
    <recommendedName>
        <fullName evidence="3">Nucleotidyltransferase AbiEii toxin of type IV toxin-antitoxin system</fullName>
    </recommendedName>
</protein>
<name>A0A4V3FF07_9BACT</name>
<dbReference type="OrthoDB" id="1551055at2"/>
<dbReference type="Proteomes" id="UP000295662">
    <property type="component" value="Unassembled WGS sequence"/>
</dbReference>
<sequence>MKQSESVIFILDAIEAAGIEYMVGGSVAYMNYAIPRATKDFDLVIALREPEFTAFLKQVDSFFTLDPQIYVEGLTGTKRFILQHKTTAFDVELFIKSEDPHHLLMWSRKTFRNLVFCSREAWTPTAEDMIIQKLRWGRPQDRVDVDNMISIQSPNLDWPYIENWCDQHGTRALLEEIRASIPPMD</sequence>
<reference evidence="1 2" key="1">
    <citation type="submission" date="2019-03" db="EMBL/GenBank/DDBJ databases">
        <title>Genomic Encyclopedia of Archaeal and Bacterial Type Strains, Phase II (KMG-II): from individual species to whole genera.</title>
        <authorList>
            <person name="Goeker M."/>
        </authorList>
    </citation>
    <scope>NUCLEOTIDE SEQUENCE [LARGE SCALE GENOMIC DNA]</scope>
    <source>
        <strain evidence="1 2">ATCC 25309</strain>
    </source>
</reference>
<proteinExistence type="predicted"/>